<evidence type="ECO:0000256" key="1">
    <source>
        <dbReference type="ARBA" id="ARBA00004496"/>
    </source>
</evidence>
<evidence type="ECO:0000256" key="3">
    <source>
        <dbReference type="ARBA" id="ARBA00022490"/>
    </source>
</evidence>
<reference evidence="12" key="1">
    <citation type="journal article" date="2019" name="Int. J. Syst. Evol. Microbiol.">
        <title>The Global Catalogue of Microorganisms (GCM) 10K type strain sequencing project: providing services to taxonomists for standard genome sequencing and annotation.</title>
        <authorList>
            <consortium name="The Broad Institute Genomics Platform"/>
            <consortium name="The Broad Institute Genome Sequencing Center for Infectious Disease"/>
            <person name="Wu L."/>
            <person name="Ma J."/>
        </authorList>
    </citation>
    <scope>NUCLEOTIDE SEQUENCE [LARGE SCALE GENOMIC DNA]</scope>
    <source>
        <strain evidence="12">CGMCC 4.1799</strain>
    </source>
</reference>
<keyword evidence="7 8" id="KW-0961">Cell wall biogenesis/degradation</keyword>
<dbReference type="RefSeq" id="WP_248159582.1">
    <property type="nucleotide sequence ID" value="NZ_JAKZAJ010000005.1"/>
</dbReference>
<accession>A0ABW0RLP9</accession>
<dbReference type="InterPro" id="IPR005762">
    <property type="entry name" value="MurD"/>
</dbReference>
<feature type="domain" description="Mur ligase central" evidence="10">
    <location>
        <begin position="114"/>
        <end position="285"/>
    </location>
</feature>
<evidence type="ECO:0000256" key="4">
    <source>
        <dbReference type="ARBA" id="ARBA00022598"/>
    </source>
</evidence>
<keyword evidence="4 7" id="KW-0436">Ligase</keyword>
<gene>
    <name evidence="7 11" type="primary">murD</name>
    <name evidence="11" type="ORF">ACFPQA_11650</name>
</gene>
<keyword evidence="7 8" id="KW-0131">Cell cycle</keyword>
<feature type="domain" description="Mur ligase C-terminal" evidence="9">
    <location>
        <begin position="308"/>
        <end position="423"/>
    </location>
</feature>
<comment type="function">
    <text evidence="7 8">Cell wall formation. Catalyzes the addition of glutamate to the nucleotide precursor UDP-N-acetylmuramoyl-L-alanine (UMA).</text>
</comment>
<dbReference type="PANTHER" id="PTHR43692:SF1">
    <property type="entry name" value="UDP-N-ACETYLMURAMOYLALANINE--D-GLUTAMATE LIGASE"/>
    <property type="match status" value="1"/>
</dbReference>
<dbReference type="Pfam" id="PF08245">
    <property type="entry name" value="Mur_ligase_M"/>
    <property type="match status" value="1"/>
</dbReference>
<keyword evidence="12" id="KW-1185">Reference proteome</keyword>
<sequence length="446" mass="47806">MSVIASDRRTLVVGLGKTGLSCVRYLSAQGREIVVADSRDNPPGIDELRTSYPEVPVHLGPFNAEQFATFNELVVSPGIAIAEPAIAYAAQQGARIRGDIDLFAEAADAPIIAITGSNGKTTVTTLVGEMARAAGRNVQVGGNIGTPALDLLGQGADLYVLELSSFQLETTEELNALAATVLNVSDDHMDRYPDKMAYFQAKQRIFRGAKNAIVNLDDALSTPMARDTLRFLCFGFHRVNPDTFSTRDDDQGTWITFGLDNLLLTSELKLMGHHNVSNVMAALALGHAADFPMAVMLDVVRNFRGLPNRCEFVRSLDDVDYINDSKGTNVGATVAAIESLVPDQGKVVLIAGGDGKGADFSPLEAPVTLHCRAVILIGQDAERIAEVIGSSVPVKRATTLAEAVTEARAAARPGDRVLLSPACASFDMFRDYNDRGDQFRQLVEGL</sequence>
<dbReference type="InterPro" id="IPR036565">
    <property type="entry name" value="Mur-like_cat_sf"/>
</dbReference>
<evidence type="ECO:0000259" key="10">
    <source>
        <dbReference type="Pfam" id="PF08245"/>
    </source>
</evidence>
<dbReference type="SUPFAM" id="SSF51984">
    <property type="entry name" value="MurCD N-terminal domain"/>
    <property type="match status" value="1"/>
</dbReference>
<comment type="similarity">
    <text evidence="7">Belongs to the MurCDEF family.</text>
</comment>
<dbReference type="PANTHER" id="PTHR43692">
    <property type="entry name" value="UDP-N-ACETYLMURAMOYLALANINE--D-GLUTAMATE LIGASE"/>
    <property type="match status" value="1"/>
</dbReference>
<keyword evidence="6 7" id="KW-0067">ATP-binding</keyword>
<evidence type="ECO:0000259" key="9">
    <source>
        <dbReference type="Pfam" id="PF02875"/>
    </source>
</evidence>
<dbReference type="NCBIfam" id="TIGR01087">
    <property type="entry name" value="murD"/>
    <property type="match status" value="1"/>
</dbReference>
<dbReference type="EC" id="6.3.2.9" evidence="7 8"/>
<dbReference type="HAMAP" id="MF_00639">
    <property type="entry name" value="MurD"/>
    <property type="match status" value="1"/>
</dbReference>
<keyword evidence="7 8" id="KW-0573">Peptidoglycan synthesis</keyword>
<dbReference type="InterPro" id="IPR036615">
    <property type="entry name" value="Mur_ligase_C_dom_sf"/>
</dbReference>
<evidence type="ECO:0000256" key="6">
    <source>
        <dbReference type="ARBA" id="ARBA00022840"/>
    </source>
</evidence>
<feature type="binding site" evidence="7">
    <location>
        <begin position="116"/>
        <end position="122"/>
    </location>
    <ligand>
        <name>ATP</name>
        <dbReference type="ChEBI" id="CHEBI:30616"/>
    </ligand>
</feature>
<dbReference type="InterPro" id="IPR013221">
    <property type="entry name" value="Mur_ligase_cen"/>
</dbReference>
<comment type="pathway">
    <text evidence="2 7 8">Cell wall biogenesis; peptidoglycan biosynthesis.</text>
</comment>
<evidence type="ECO:0000256" key="7">
    <source>
        <dbReference type="HAMAP-Rule" id="MF_00639"/>
    </source>
</evidence>
<keyword evidence="3 7" id="KW-0963">Cytoplasm</keyword>
<keyword evidence="7 8" id="KW-0132">Cell division</keyword>
<proteinExistence type="inferred from homology"/>
<dbReference type="EMBL" id="JBHSNL010000004">
    <property type="protein sequence ID" value="MFC5545712.1"/>
    <property type="molecule type" value="Genomic_DNA"/>
</dbReference>
<evidence type="ECO:0000256" key="2">
    <source>
        <dbReference type="ARBA" id="ARBA00004752"/>
    </source>
</evidence>
<evidence type="ECO:0000313" key="11">
    <source>
        <dbReference type="EMBL" id="MFC5545712.1"/>
    </source>
</evidence>
<dbReference type="Pfam" id="PF21799">
    <property type="entry name" value="MurD-like_N"/>
    <property type="match status" value="1"/>
</dbReference>
<organism evidence="11 12">
    <name type="scientific">Marinobacter koreensis</name>
    <dbReference type="NCBI Taxonomy" id="335974"/>
    <lineage>
        <taxon>Bacteria</taxon>
        <taxon>Pseudomonadati</taxon>
        <taxon>Pseudomonadota</taxon>
        <taxon>Gammaproteobacteria</taxon>
        <taxon>Pseudomonadales</taxon>
        <taxon>Marinobacteraceae</taxon>
        <taxon>Marinobacter</taxon>
    </lineage>
</organism>
<keyword evidence="7 8" id="KW-0133">Cell shape</keyword>
<evidence type="ECO:0000313" key="12">
    <source>
        <dbReference type="Proteomes" id="UP001596055"/>
    </source>
</evidence>
<dbReference type="SUPFAM" id="SSF53244">
    <property type="entry name" value="MurD-like peptide ligases, peptide-binding domain"/>
    <property type="match status" value="1"/>
</dbReference>
<protein>
    <recommendedName>
        <fullName evidence="7 8">UDP-N-acetylmuramoylalanine--D-glutamate ligase</fullName>
        <ecNumber evidence="7 8">6.3.2.9</ecNumber>
    </recommendedName>
    <alternativeName>
        <fullName evidence="7">D-glutamic acid-adding enzyme</fullName>
    </alternativeName>
    <alternativeName>
        <fullName evidence="7">UDP-N-acetylmuramoyl-L-alanyl-D-glutamate synthetase</fullName>
    </alternativeName>
</protein>
<dbReference type="InterPro" id="IPR004101">
    <property type="entry name" value="Mur_ligase_C"/>
</dbReference>
<name>A0ABW0RLP9_9GAMM</name>
<evidence type="ECO:0000256" key="8">
    <source>
        <dbReference type="RuleBase" id="RU003664"/>
    </source>
</evidence>
<evidence type="ECO:0000256" key="5">
    <source>
        <dbReference type="ARBA" id="ARBA00022741"/>
    </source>
</evidence>
<comment type="catalytic activity">
    <reaction evidence="7 8">
        <text>UDP-N-acetyl-alpha-D-muramoyl-L-alanine + D-glutamate + ATP = UDP-N-acetyl-alpha-D-muramoyl-L-alanyl-D-glutamate + ADP + phosphate + H(+)</text>
        <dbReference type="Rhea" id="RHEA:16429"/>
        <dbReference type="ChEBI" id="CHEBI:15378"/>
        <dbReference type="ChEBI" id="CHEBI:29986"/>
        <dbReference type="ChEBI" id="CHEBI:30616"/>
        <dbReference type="ChEBI" id="CHEBI:43474"/>
        <dbReference type="ChEBI" id="CHEBI:83898"/>
        <dbReference type="ChEBI" id="CHEBI:83900"/>
        <dbReference type="ChEBI" id="CHEBI:456216"/>
        <dbReference type="EC" id="6.3.2.9"/>
    </reaction>
</comment>
<dbReference type="Gene3D" id="3.90.190.20">
    <property type="entry name" value="Mur ligase, C-terminal domain"/>
    <property type="match status" value="1"/>
</dbReference>
<dbReference type="Pfam" id="PF02875">
    <property type="entry name" value="Mur_ligase_C"/>
    <property type="match status" value="1"/>
</dbReference>
<dbReference type="GO" id="GO:0008764">
    <property type="term" value="F:UDP-N-acetylmuramoylalanine-D-glutamate ligase activity"/>
    <property type="evidence" value="ECO:0007669"/>
    <property type="project" value="UniProtKB-EC"/>
</dbReference>
<dbReference type="Proteomes" id="UP001596055">
    <property type="component" value="Unassembled WGS sequence"/>
</dbReference>
<dbReference type="SUPFAM" id="SSF53623">
    <property type="entry name" value="MurD-like peptide ligases, catalytic domain"/>
    <property type="match status" value="1"/>
</dbReference>
<comment type="caution">
    <text evidence="11">The sequence shown here is derived from an EMBL/GenBank/DDBJ whole genome shotgun (WGS) entry which is preliminary data.</text>
</comment>
<comment type="subcellular location">
    <subcellularLocation>
        <location evidence="1 7 8">Cytoplasm</location>
    </subcellularLocation>
</comment>
<keyword evidence="5 7" id="KW-0547">Nucleotide-binding</keyword>
<dbReference type="Gene3D" id="3.40.1190.10">
    <property type="entry name" value="Mur-like, catalytic domain"/>
    <property type="match status" value="1"/>
</dbReference>
<dbReference type="Gene3D" id="3.40.50.720">
    <property type="entry name" value="NAD(P)-binding Rossmann-like Domain"/>
    <property type="match status" value="1"/>
</dbReference>